<comment type="caution">
    <text evidence="3">Lacks conserved residue(s) required for the propagation of feature annotation.</text>
</comment>
<protein>
    <recommendedName>
        <fullName evidence="5">CUB domain-containing protein</fullName>
    </recommendedName>
</protein>
<dbReference type="EMBL" id="LJIJ01001000">
    <property type="protein sequence ID" value="ODM93397.1"/>
    <property type="molecule type" value="Genomic_DNA"/>
</dbReference>
<reference evidence="6 7" key="1">
    <citation type="journal article" date="2016" name="Genome Biol. Evol.">
        <title>Gene Family Evolution Reflects Adaptation to Soil Environmental Stressors in the Genome of the Collembolan Orchesella cincta.</title>
        <authorList>
            <person name="Faddeeva-Vakhrusheva A."/>
            <person name="Derks M.F."/>
            <person name="Anvar S.Y."/>
            <person name="Agamennone V."/>
            <person name="Suring W."/>
            <person name="Smit S."/>
            <person name="van Straalen N.M."/>
            <person name="Roelofs D."/>
        </authorList>
    </citation>
    <scope>NUCLEOTIDE SEQUENCE [LARGE SCALE GENOMIC DNA]</scope>
    <source>
        <tissue evidence="6">Mixed pool</tissue>
    </source>
</reference>
<dbReference type="InterPro" id="IPR035914">
    <property type="entry name" value="Sperma_CUB_dom_sf"/>
</dbReference>
<feature type="signal peptide" evidence="4">
    <location>
        <begin position="1"/>
        <end position="23"/>
    </location>
</feature>
<dbReference type="Proteomes" id="UP000094527">
    <property type="component" value="Unassembled WGS sequence"/>
</dbReference>
<dbReference type="AlphaFoldDB" id="A0A1D2MK22"/>
<evidence type="ECO:0000259" key="5">
    <source>
        <dbReference type="PROSITE" id="PS01180"/>
    </source>
</evidence>
<feature type="chain" id="PRO_5008904155" description="CUB domain-containing protein" evidence="4">
    <location>
        <begin position="24"/>
        <end position="600"/>
    </location>
</feature>
<evidence type="ECO:0000256" key="3">
    <source>
        <dbReference type="PROSITE-ProRule" id="PRU00059"/>
    </source>
</evidence>
<evidence type="ECO:0000256" key="2">
    <source>
        <dbReference type="ARBA" id="ARBA00023157"/>
    </source>
</evidence>
<accession>A0A1D2MK22</accession>
<dbReference type="SUPFAM" id="SSF49854">
    <property type="entry name" value="Spermadhesin, CUB domain"/>
    <property type="match status" value="3"/>
</dbReference>
<keyword evidence="7" id="KW-1185">Reference proteome</keyword>
<evidence type="ECO:0000313" key="6">
    <source>
        <dbReference type="EMBL" id="ODM93397.1"/>
    </source>
</evidence>
<evidence type="ECO:0000256" key="4">
    <source>
        <dbReference type="SAM" id="SignalP"/>
    </source>
</evidence>
<dbReference type="PANTHER" id="PTHR24251">
    <property type="entry name" value="OVOCHYMASE-RELATED"/>
    <property type="match status" value="1"/>
</dbReference>
<gene>
    <name evidence="6" type="ORF">Ocin01_13285</name>
</gene>
<comment type="caution">
    <text evidence="6">The sequence shown here is derived from an EMBL/GenBank/DDBJ whole genome shotgun (WGS) entry which is preliminary data.</text>
</comment>
<evidence type="ECO:0000256" key="1">
    <source>
        <dbReference type="ARBA" id="ARBA00022737"/>
    </source>
</evidence>
<name>A0A1D2MK22_ORCCI</name>
<keyword evidence="4" id="KW-0732">Signal</keyword>
<organism evidence="6 7">
    <name type="scientific">Orchesella cincta</name>
    <name type="common">Springtail</name>
    <name type="synonym">Podura cincta</name>
    <dbReference type="NCBI Taxonomy" id="48709"/>
    <lineage>
        <taxon>Eukaryota</taxon>
        <taxon>Metazoa</taxon>
        <taxon>Ecdysozoa</taxon>
        <taxon>Arthropoda</taxon>
        <taxon>Hexapoda</taxon>
        <taxon>Collembola</taxon>
        <taxon>Entomobryomorpha</taxon>
        <taxon>Entomobryoidea</taxon>
        <taxon>Orchesellidae</taxon>
        <taxon>Orchesellinae</taxon>
        <taxon>Orchesella</taxon>
    </lineage>
</organism>
<sequence>MKATISILSFALVTSLLLGFSAGNTEISTLGSLQASFLREFHLNDSSISETCGGVLSKSKGGIIHKVLGPIQKNERCVWVIRGGQAVTFSLDMLFTRNDSDAQVLATCIRKSATTTTPTHVQIGRPGPVFGINTCNIVVITFSTGENVTSSATGFVLQYSTVQDANSVAVSSKDYFVNPNNALELRHPTAGYYSANELSTFTFVSMDYDGNRRPSSTVSVIYIRNQLESSCRDFLTVFYFNSTLRNWQPGVRICDTVPFQLITSQDPILLTFETSSSSQYNGLRQKMRKVVVCFVVLVQAVHLSAAVSDQSKNDLEPKFDTKINSDSSYLSNKNESQCGTFISYKCGEILTAPEGVILYKVSESVQRNERCVWILRGGTANYFGLNVHYKQSDNGTQLLASCLRHNSTSETNVVINGTGPVYGINNCNVVLITFLTGINSTNTTNSTGFILQYTALQGGNISRNSRDYLLTPDNTTVPLVYPPSLNYTNDEFSTFVFVPNNTFSNASKHINIVYSRIQLEACWDHLKVYKFNSVHHIWESPHTICDDVNSLLITNQDMILITFKSDSLVTGLGFYLLYSERDDDNICTRDEKSQSLIYNI</sequence>
<keyword evidence="1" id="KW-0677">Repeat</keyword>
<dbReference type="PROSITE" id="PS01180">
    <property type="entry name" value="CUB"/>
    <property type="match status" value="1"/>
</dbReference>
<dbReference type="SMART" id="SM00042">
    <property type="entry name" value="CUB"/>
    <property type="match status" value="2"/>
</dbReference>
<proteinExistence type="predicted"/>
<keyword evidence="2" id="KW-1015">Disulfide bond</keyword>
<dbReference type="Gene3D" id="2.60.120.290">
    <property type="entry name" value="Spermadhesin, CUB domain"/>
    <property type="match status" value="1"/>
</dbReference>
<evidence type="ECO:0000313" key="7">
    <source>
        <dbReference type="Proteomes" id="UP000094527"/>
    </source>
</evidence>
<dbReference type="InterPro" id="IPR000859">
    <property type="entry name" value="CUB_dom"/>
</dbReference>
<feature type="domain" description="CUB" evidence="5">
    <location>
        <begin position="52"/>
        <end position="162"/>
    </location>
</feature>